<evidence type="ECO:0000313" key="2">
    <source>
        <dbReference type="EMBL" id="CEG09932.1"/>
    </source>
</evidence>
<dbReference type="OrthoDB" id="7960026at2"/>
<dbReference type="AlphaFoldDB" id="A0A090MUE4"/>
<dbReference type="Pfam" id="PF07238">
    <property type="entry name" value="PilZ"/>
    <property type="match status" value="1"/>
</dbReference>
<name>A0A090MUE4_AFIFE</name>
<accession>A0A090MUE4</accession>
<dbReference type="Proteomes" id="UP000035762">
    <property type="component" value="Unassembled WGS sequence"/>
</dbReference>
<dbReference type="InterPro" id="IPR009875">
    <property type="entry name" value="PilZ_domain"/>
</dbReference>
<proteinExistence type="predicted"/>
<organism evidence="2 3">
    <name type="scientific">Afipia felis</name>
    <name type="common">Cat scratch disease bacillus</name>
    <dbReference type="NCBI Taxonomy" id="1035"/>
    <lineage>
        <taxon>Bacteria</taxon>
        <taxon>Pseudomonadati</taxon>
        <taxon>Pseudomonadota</taxon>
        <taxon>Alphaproteobacteria</taxon>
        <taxon>Hyphomicrobiales</taxon>
        <taxon>Nitrobacteraceae</taxon>
        <taxon>Afipia</taxon>
    </lineage>
</organism>
<feature type="domain" description="PilZ" evidence="1">
    <location>
        <begin position="4"/>
        <end position="92"/>
    </location>
</feature>
<evidence type="ECO:0000259" key="1">
    <source>
        <dbReference type="Pfam" id="PF07238"/>
    </source>
</evidence>
<dbReference type="EMBL" id="CCAZ020000002">
    <property type="protein sequence ID" value="CEG09932.1"/>
    <property type="molecule type" value="Genomic_DNA"/>
</dbReference>
<gene>
    <name evidence="2" type="ORF">BN961_03364</name>
</gene>
<evidence type="ECO:0000313" key="3">
    <source>
        <dbReference type="Proteomes" id="UP000035762"/>
    </source>
</evidence>
<protein>
    <submittedName>
        <fullName evidence="2">PilZ domain protein</fullName>
    </submittedName>
</protein>
<reference evidence="2 3" key="1">
    <citation type="journal article" date="2014" name="Genome Announc.">
        <title>Genome Sequence of Afipia felis Strain 76713, Isolated in Hospital Water Using an Amoeba Co-Culture Procedure.</title>
        <authorList>
            <person name="Benamar S."/>
            <person name="La Scola B."/>
            <person name="Croce O."/>
        </authorList>
    </citation>
    <scope>NUCLEOTIDE SEQUENCE [LARGE SCALE GENOMIC DNA]</scope>
    <source>
        <strain evidence="2 3">76713</strain>
    </source>
</reference>
<dbReference type="SUPFAM" id="SSF141371">
    <property type="entry name" value="PilZ domain-like"/>
    <property type="match status" value="1"/>
</dbReference>
<dbReference type="STRING" id="1035.BN961_03364"/>
<dbReference type="GO" id="GO:0035438">
    <property type="term" value="F:cyclic-di-GMP binding"/>
    <property type="evidence" value="ECO:0007669"/>
    <property type="project" value="InterPro"/>
</dbReference>
<comment type="caution">
    <text evidence="2">The sequence shown here is derived from an EMBL/GenBank/DDBJ whole genome shotgun (WGS) entry which is preliminary data.</text>
</comment>
<dbReference type="RefSeq" id="WP_009338772.1">
    <property type="nucleotide sequence ID" value="NZ_CCAZ020000002.1"/>
</dbReference>
<dbReference type="Gene3D" id="2.40.10.220">
    <property type="entry name" value="predicted glycosyltransferase like domains"/>
    <property type="match status" value="1"/>
</dbReference>
<keyword evidence="3" id="KW-1185">Reference proteome</keyword>
<sequence>MATERRKGERVVFERGFAAHMMGIDGTWRRSCLVEDISESGAKLTVQGNVEGLALKEFFLLLSSTGLAYRRCELCWVNGEQIGVQFLKQDPKRRGATTRKNSNSNQVVEI</sequence>